<feature type="region of interest" description="Disordered" evidence="1">
    <location>
        <begin position="82"/>
        <end position="111"/>
    </location>
</feature>
<reference evidence="2 3" key="1">
    <citation type="journal article" date="2015" name="Sci. Rep.">
        <title>The genome of Leishmania panamensis: insights into genomics of the L. (Viannia) subgenus.</title>
        <authorList>
            <person name="Llanes A."/>
            <person name="Restrepo C.M."/>
            <person name="Vecchio G.D."/>
            <person name="Anguizola F.J."/>
            <person name="Lleonart R."/>
        </authorList>
    </citation>
    <scope>NUCLEOTIDE SEQUENCE [LARGE SCALE GENOMIC DNA]</scope>
    <source>
        <strain evidence="2 3">MHOM/PA/94/PSC-1</strain>
    </source>
</reference>
<feature type="compositionally biased region" description="Pro residues" evidence="1">
    <location>
        <begin position="96"/>
        <end position="109"/>
    </location>
</feature>
<keyword evidence="3" id="KW-1185">Reference proteome</keyword>
<dbReference type="RefSeq" id="XP_010697835.1">
    <property type="nucleotide sequence ID" value="XM_010699533.1"/>
</dbReference>
<proteinExistence type="predicted"/>
<dbReference type="VEuPathDB" id="TriTrypDB:LPMP_171440"/>
<protein>
    <submittedName>
        <fullName evidence="2">Uncharacterized protein</fullName>
    </submittedName>
</protein>
<dbReference type="VEuPathDB" id="TriTrypDB:LPAL13_210025800"/>
<feature type="region of interest" description="Disordered" evidence="1">
    <location>
        <begin position="141"/>
        <end position="209"/>
    </location>
</feature>
<gene>
    <name evidence="2" type="ORF">LPMP_171440</name>
</gene>
<evidence type="ECO:0000313" key="3">
    <source>
        <dbReference type="Proteomes" id="UP000063063"/>
    </source>
</evidence>
<sequence length="242" mass="25376">MTILKMEFFHVVDPVTLAPVSYARVALELALAVVCTVLLGACLQVLPERLLRYSQTARAKVPREAVAVVAAAAATKPAMLKKLSTTPSATSSPSSTAPPAPPKIAPSAPPAALAERTLDDVLESFFEGESLLTEALIDATAHSSTPTVETPPANTTAGKPTQPSPPKTSDFSRDLAAKMTRGLHSQARLATAAPPPKTASKLQETGDTADKRLEDALDAYMEEEQLLDEAVLDSALEAAHTT</sequence>
<dbReference type="OrthoDB" id="267981at2759"/>
<dbReference type="AlphaFoldDB" id="A0A088RME1"/>
<dbReference type="KEGG" id="lpan:LPMP_171440"/>
<evidence type="ECO:0000313" key="2">
    <source>
        <dbReference type="EMBL" id="AIN97182.1"/>
    </source>
</evidence>
<name>A0A088RME1_LEIPA</name>
<evidence type="ECO:0000256" key="1">
    <source>
        <dbReference type="SAM" id="MobiDB-lite"/>
    </source>
</evidence>
<dbReference type="GeneID" id="22573887"/>
<feature type="compositionally biased region" description="Low complexity" evidence="1">
    <location>
        <begin position="82"/>
        <end position="95"/>
    </location>
</feature>
<organism evidence="2 3">
    <name type="scientific">Leishmania panamensis</name>
    <dbReference type="NCBI Taxonomy" id="5679"/>
    <lineage>
        <taxon>Eukaryota</taxon>
        <taxon>Discoba</taxon>
        <taxon>Euglenozoa</taxon>
        <taxon>Kinetoplastea</taxon>
        <taxon>Metakinetoplastina</taxon>
        <taxon>Trypanosomatida</taxon>
        <taxon>Trypanosomatidae</taxon>
        <taxon>Leishmaniinae</taxon>
        <taxon>Leishmania</taxon>
        <taxon>Leishmania guyanensis species complex</taxon>
    </lineage>
</organism>
<dbReference type="eggNOG" id="ENOG502SGRH">
    <property type="taxonomic scope" value="Eukaryota"/>
</dbReference>
<dbReference type="Proteomes" id="UP000063063">
    <property type="component" value="Chromosome 17"/>
</dbReference>
<dbReference type="EMBL" id="CP009386">
    <property type="protein sequence ID" value="AIN97182.1"/>
    <property type="molecule type" value="Genomic_DNA"/>
</dbReference>
<feature type="compositionally biased region" description="Polar residues" evidence="1">
    <location>
        <begin position="141"/>
        <end position="161"/>
    </location>
</feature>
<accession>A0A088RME1</accession>